<evidence type="ECO:0000256" key="2">
    <source>
        <dbReference type="ARBA" id="ARBA00004245"/>
    </source>
</evidence>
<comment type="function">
    <text evidence="1">Component of the sarcoglycan complex, a subcomplex of the dystrophin-glycoprotein complex which forms a link between the F-actin cytoskeleton and the extracellular matrix.</text>
</comment>
<dbReference type="PANTHER" id="PTHR21142:SF2">
    <property type="entry name" value="BETA-SARCOGLYCAN"/>
    <property type="match status" value="1"/>
</dbReference>
<gene>
    <name evidence="18" type="ORF">BRAFLDRAFT_276577</name>
</gene>
<keyword evidence="11 17" id="KW-0472">Membrane</keyword>
<evidence type="ECO:0000256" key="10">
    <source>
        <dbReference type="ARBA" id="ARBA00022989"/>
    </source>
</evidence>
<comment type="similarity">
    <text evidence="4">Belongs to the sarcoglycan beta/delta/gamma/zeta family.</text>
</comment>
<dbReference type="PANTHER" id="PTHR21142">
    <property type="entry name" value="SARCOGLYCANS"/>
    <property type="match status" value="1"/>
</dbReference>
<feature type="region of interest" description="Disordered" evidence="16">
    <location>
        <begin position="1"/>
        <end position="32"/>
    </location>
</feature>
<proteinExistence type="inferred from homology"/>
<accession>C3YZU8</accession>
<name>C3YZU8_BRAFL</name>
<evidence type="ECO:0000256" key="9">
    <source>
        <dbReference type="ARBA" id="ARBA00022968"/>
    </source>
</evidence>
<comment type="subunit">
    <text evidence="15">Cross-link to form 2 major subcomplexes: one consisting of SGCB, SGCD and SGCG and the other consisting of SGCB and SGCD. The association between SGCB and SGCG is particularly strong while SGCA is loosely associated with the other sarcoglycans.</text>
</comment>
<dbReference type="AlphaFoldDB" id="C3YZU8"/>
<reference evidence="18" key="1">
    <citation type="journal article" date="2008" name="Nature">
        <title>The amphioxus genome and the evolution of the chordate karyotype.</title>
        <authorList>
            <consortium name="US DOE Joint Genome Institute (JGI-PGF)"/>
            <person name="Putnam N.H."/>
            <person name="Butts T."/>
            <person name="Ferrier D.E.K."/>
            <person name="Furlong R.F."/>
            <person name="Hellsten U."/>
            <person name="Kawashima T."/>
            <person name="Robinson-Rechavi M."/>
            <person name="Shoguchi E."/>
            <person name="Terry A."/>
            <person name="Yu J.-K."/>
            <person name="Benito-Gutierrez E.L."/>
            <person name="Dubchak I."/>
            <person name="Garcia-Fernandez J."/>
            <person name="Gibson-Brown J.J."/>
            <person name="Grigoriev I.V."/>
            <person name="Horton A.C."/>
            <person name="de Jong P.J."/>
            <person name="Jurka J."/>
            <person name="Kapitonov V.V."/>
            <person name="Kohara Y."/>
            <person name="Kuroki Y."/>
            <person name="Lindquist E."/>
            <person name="Lucas S."/>
            <person name="Osoegawa K."/>
            <person name="Pennacchio L.A."/>
            <person name="Salamov A.A."/>
            <person name="Satou Y."/>
            <person name="Sauka-Spengler T."/>
            <person name="Schmutz J."/>
            <person name="Shin-I T."/>
            <person name="Toyoda A."/>
            <person name="Bronner-Fraser M."/>
            <person name="Fujiyama A."/>
            <person name="Holland L.Z."/>
            <person name="Holland P.W.H."/>
            <person name="Satoh N."/>
            <person name="Rokhsar D.S."/>
        </authorList>
    </citation>
    <scope>NUCLEOTIDE SEQUENCE [LARGE SCALE GENOMIC DNA]</scope>
    <source>
        <strain evidence="18">S238N-H82</strain>
        <tissue evidence="18">Testes</tissue>
    </source>
</reference>
<dbReference type="GO" id="GO:0016012">
    <property type="term" value="C:sarcoglycan complex"/>
    <property type="evidence" value="ECO:0007669"/>
    <property type="project" value="InterPro"/>
</dbReference>
<dbReference type="InterPro" id="IPR027659">
    <property type="entry name" value="Sgcb"/>
</dbReference>
<comment type="subcellular location">
    <subcellularLocation>
        <location evidence="3">Cell membrane</location>
        <location evidence="3">Sarcolemma</location>
        <topology evidence="3">Single-pass type II membrane protein</topology>
    </subcellularLocation>
    <subcellularLocation>
        <location evidence="2">Cytoplasm</location>
        <location evidence="2">Cytoskeleton</location>
    </subcellularLocation>
</comment>
<dbReference type="GO" id="GO:0005856">
    <property type="term" value="C:cytoskeleton"/>
    <property type="evidence" value="ECO:0007669"/>
    <property type="project" value="UniProtKB-SubCell"/>
</dbReference>
<dbReference type="InterPro" id="IPR006875">
    <property type="entry name" value="Sarcoglycan"/>
</dbReference>
<sequence length="318" mass="34987">MSGMESDGGSFHRGGGSRLSMRQKSMERKRVNKEHNSNFRAGYVPIDEDRLHKTGIRGRKLTLGIILIVILFILVVINFILTVLLLHVLVIDHNGMETLDFMDDGTLRFKYGGDMGNVRPLDSKMGGFGNQDFELTGDNQPVVAQNRITDQIRGGSVQVEPGKTTIKGDHGLDIVDPKTNQTIFTTDYDSKEFKMPDGVDNLNVRKAQTFRVASPLNSDLRVSTARNAIFRGNEGVNILGRANESVVRGNAFVQAGGGLYINNTRLPRSSPDPLSVIDRGTTTYKICVCTPSGKLFRVPITRPGQGCHTVNENINPCL</sequence>
<dbReference type="EMBL" id="GG666566">
    <property type="protein sequence ID" value="EEN54369.1"/>
    <property type="molecule type" value="Genomic_DNA"/>
</dbReference>
<evidence type="ECO:0000256" key="14">
    <source>
        <dbReference type="ARBA" id="ARBA00023212"/>
    </source>
</evidence>
<dbReference type="FunCoup" id="C3YZU8">
    <property type="interactions" value="61"/>
</dbReference>
<evidence type="ECO:0000256" key="13">
    <source>
        <dbReference type="ARBA" id="ARBA00023180"/>
    </source>
</evidence>
<keyword evidence="9" id="KW-0735">Signal-anchor</keyword>
<dbReference type="GO" id="GO:0042383">
    <property type="term" value="C:sarcolemma"/>
    <property type="evidence" value="ECO:0007669"/>
    <property type="project" value="UniProtKB-SubCell"/>
</dbReference>
<dbReference type="Pfam" id="PF04790">
    <property type="entry name" value="Sarcoglycan_1"/>
    <property type="match status" value="1"/>
</dbReference>
<keyword evidence="13" id="KW-0325">Glycoprotein</keyword>
<evidence type="ECO:0000256" key="5">
    <source>
        <dbReference type="ARBA" id="ARBA00015329"/>
    </source>
</evidence>
<evidence type="ECO:0000256" key="1">
    <source>
        <dbReference type="ARBA" id="ARBA00002860"/>
    </source>
</evidence>
<keyword evidence="8 17" id="KW-0812">Transmembrane</keyword>
<keyword evidence="14" id="KW-0206">Cytoskeleton</keyword>
<dbReference type="InParanoid" id="C3YZU8"/>
<evidence type="ECO:0000256" key="16">
    <source>
        <dbReference type="SAM" id="MobiDB-lite"/>
    </source>
</evidence>
<dbReference type="eggNOG" id="ENOG502QUW4">
    <property type="taxonomic scope" value="Eukaryota"/>
</dbReference>
<evidence type="ECO:0000313" key="18">
    <source>
        <dbReference type="EMBL" id="EEN54369.1"/>
    </source>
</evidence>
<evidence type="ECO:0000256" key="15">
    <source>
        <dbReference type="ARBA" id="ARBA00026041"/>
    </source>
</evidence>
<dbReference type="STRING" id="7739.C3YZU8"/>
<evidence type="ECO:0000256" key="8">
    <source>
        <dbReference type="ARBA" id="ARBA00022692"/>
    </source>
</evidence>
<keyword evidence="12" id="KW-1015">Disulfide bond</keyword>
<organism>
    <name type="scientific">Branchiostoma floridae</name>
    <name type="common">Florida lancelet</name>
    <name type="synonym">Amphioxus</name>
    <dbReference type="NCBI Taxonomy" id="7739"/>
    <lineage>
        <taxon>Eukaryota</taxon>
        <taxon>Metazoa</taxon>
        <taxon>Chordata</taxon>
        <taxon>Cephalochordata</taxon>
        <taxon>Leptocardii</taxon>
        <taxon>Amphioxiformes</taxon>
        <taxon>Branchiostomatidae</taxon>
        <taxon>Branchiostoma</taxon>
    </lineage>
</organism>
<evidence type="ECO:0000256" key="6">
    <source>
        <dbReference type="ARBA" id="ARBA00022475"/>
    </source>
</evidence>
<feature type="transmembrane region" description="Helical" evidence="17">
    <location>
        <begin position="61"/>
        <end position="90"/>
    </location>
</feature>
<evidence type="ECO:0000256" key="7">
    <source>
        <dbReference type="ARBA" id="ARBA00022490"/>
    </source>
</evidence>
<evidence type="ECO:0000256" key="4">
    <source>
        <dbReference type="ARBA" id="ARBA00007574"/>
    </source>
</evidence>
<evidence type="ECO:0000256" key="17">
    <source>
        <dbReference type="SAM" id="Phobius"/>
    </source>
</evidence>
<keyword evidence="7" id="KW-0963">Cytoplasm</keyword>
<keyword evidence="10 17" id="KW-1133">Transmembrane helix</keyword>
<protein>
    <recommendedName>
        <fullName evidence="5">Beta-sarcoglycan</fullName>
    </recommendedName>
</protein>
<keyword evidence="6" id="KW-1003">Cell membrane</keyword>
<evidence type="ECO:0000256" key="12">
    <source>
        <dbReference type="ARBA" id="ARBA00023157"/>
    </source>
</evidence>
<dbReference type="GO" id="GO:0007517">
    <property type="term" value="P:muscle organ development"/>
    <property type="evidence" value="ECO:0007669"/>
    <property type="project" value="InterPro"/>
</dbReference>
<evidence type="ECO:0000256" key="11">
    <source>
        <dbReference type="ARBA" id="ARBA00023136"/>
    </source>
</evidence>
<evidence type="ECO:0000256" key="3">
    <source>
        <dbReference type="ARBA" id="ARBA00004274"/>
    </source>
</evidence>